<feature type="compositionally biased region" description="Basic and acidic residues" evidence="1">
    <location>
        <begin position="1060"/>
        <end position="1069"/>
    </location>
</feature>
<feature type="compositionally biased region" description="Polar residues" evidence="1">
    <location>
        <begin position="1330"/>
        <end position="1342"/>
    </location>
</feature>
<feature type="region of interest" description="Disordered" evidence="1">
    <location>
        <begin position="375"/>
        <end position="672"/>
    </location>
</feature>
<reference evidence="2" key="2">
    <citation type="submission" date="2023-05" db="EMBL/GenBank/DDBJ databases">
        <authorList>
            <consortium name="Lawrence Berkeley National Laboratory"/>
            <person name="Steindorff A."/>
            <person name="Hensen N."/>
            <person name="Bonometti L."/>
            <person name="Westerberg I."/>
            <person name="Brannstrom I.O."/>
            <person name="Guillou S."/>
            <person name="Cros-Aarteil S."/>
            <person name="Calhoun S."/>
            <person name="Haridas S."/>
            <person name="Kuo A."/>
            <person name="Mondo S."/>
            <person name="Pangilinan J."/>
            <person name="Riley R."/>
            <person name="Labutti K."/>
            <person name="Andreopoulos B."/>
            <person name="Lipzen A."/>
            <person name="Chen C."/>
            <person name="Yanf M."/>
            <person name="Daum C."/>
            <person name="Ng V."/>
            <person name="Clum A."/>
            <person name="Ohm R."/>
            <person name="Martin F."/>
            <person name="Silar P."/>
            <person name="Natvig D."/>
            <person name="Lalanne C."/>
            <person name="Gautier V."/>
            <person name="Ament-Velasquez S.L."/>
            <person name="Kruys A."/>
            <person name="Hutchinson M.I."/>
            <person name="Powell A.J."/>
            <person name="Barry K."/>
            <person name="Miller A.N."/>
            <person name="Grigoriev I.V."/>
            <person name="Debuchy R."/>
            <person name="Gladieux P."/>
            <person name="Thoren M.H."/>
            <person name="Johannesson H."/>
        </authorList>
    </citation>
    <scope>NUCLEOTIDE SEQUENCE</scope>
    <source>
        <strain evidence="2">PSN293</strain>
    </source>
</reference>
<feature type="compositionally biased region" description="Low complexity" evidence="1">
    <location>
        <begin position="134"/>
        <end position="143"/>
    </location>
</feature>
<sequence length="1511" mass="166314">MESTSLIDLMSSPDPLTDAAPSSVIPSSRRVTRSQTSQRFYAMNPSPRKQTFELDVGNDISPQKIRVTVEAEDFDQPNVKRRLFQSPTPKRNVRRKLNATTTTVPLRGLTDDERGAPSETATPRRGRPRRSGTPRKPATPATVRPRRPATPGGRFVRSNTVSSRDVLQSDTDAAENRQTPRLSSNVKRLPRRKTMTPTKGDDVPSSLPRKKRGRPRKESILPSDIAAMAEQESTADGEPDLPLLEPEREPEPRPSQHSDADYSQPEEYMDFGGGMDSHSDVESELSEKSAGQGTAQDTAQDTVMTNEEFTMISIGSLPSMQPNSSMMAAGPPQELGEATSLIIHRTLEELRQSRNKAAQQDVITEETPAVTAESAEMSFVQQPEDSLFAQPKSPGPWMMRSPRRNKATPLAKQVAVKKLLQADSIDPSAPPPLLDGQEAQDTSGYDDSFSQIPEAVLEAATPRRRRQPLTEAEDESRPTYIQPSIERPSIVNHSNPQSESNRLLTPDETPSIPSDDEGEKSQPSAVNSALDPAPVPEVRSSPPDDGPSPDRNRNELFSRLSRTRSTETPTEKQASFHSPDLGAPNGQQLGLAPPEPQRRPTLSPIVRAGRALQFITSDPPSPPNRDSVLRSPFRGSVAKSSPPAELPATARATESPPQTQNEESARPAGRSWLSPFTHIKDLVVQGAQALSPRPALVSGIQDPFGPVANASARPSSSRSMFRFRSEQPQPQPQALSRGGADEDEMSWQAESPPRPSSQGRPGSPGSKQDHHVEEESEQEQEQEHEMELELDRGPEPEPEPEPEPHQTRGQAQTEEQEEDEDEDIWAIEAQRPTPFTSKQKAPPREPYVFPPRRSKLPSPWRQNSKRLVYSDELQQFSDENIGPQRSEADEFSMLSQQKSPPRPTALLNPTPHAAPAPKADLSAFFSSPAVLPDATQPGFGLFKALGGKQSVRKQAPQPAPLRQQIRSTFQPPPAFGNSLFPQLPPEEPEARPQPQTRTQTLPSIPQKEFHINRVNRETSILSSPRREPSREATVSEPAQSPSSEIRPQTRTQKLPSIPQKEFHIDRVNRETSILSSPRREGSREATGSEPAQSSSPPTPQRPVVPQKMNFTPRSRNAENTLFNPKATAQAPVGSNSLFGSAKQRVSSFFASTGPAAAAHQDEDDDYDEDMEEEDDDDSRATSPDLSFEMPPKLNPAPNRAMSPTKSSFRSPMKPKTPGRVVEFTSSTLSPLAQAQARAEQRRASASPEKEAGPAPPSRPALTRFSESPSSTSKNRWGEEEEENVEEAVRLPRHHQPPSFNTRITSQTSNNTNTNTNLLKMNSNNSPKKALTSSNLANKPKQLSTAQWTRDHWLRLDELLQARRKGMLAFQLTVRQGPTGGSAQINSTGGAGKSHRLLGKQVTTASAAAAAGDGEEESMILEAWHLDIVDAFRSEVLHGGAEASTSRNTGGGGSSSSHLWTDEVLAKRLFALMVGEERRAAGRVDRAARARRERRREREQQQQQEEEEVRWY</sequence>
<feature type="compositionally biased region" description="Polar residues" evidence="1">
    <location>
        <begin position="439"/>
        <end position="451"/>
    </location>
</feature>
<name>A0AAN7B440_9PEZI</name>
<feature type="compositionally biased region" description="Acidic residues" evidence="1">
    <location>
        <begin position="814"/>
        <end position="825"/>
    </location>
</feature>
<dbReference type="Proteomes" id="UP001301769">
    <property type="component" value="Unassembled WGS sequence"/>
</dbReference>
<feature type="region of interest" description="Disordered" evidence="1">
    <location>
        <begin position="947"/>
        <end position="1136"/>
    </location>
</feature>
<feature type="compositionally biased region" description="Basic and acidic residues" evidence="1">
    <location>
        <begin position="1007"/>
        <end position="1016"/>
    </location>
</feature>
<feature type="compositionally biased region" description="Low complexity" evidence="1">
    <location>
        <begin position="1300"/>
        <end position="1325"/>
    </location>
</feature>
<feature type="compositionally biased region" description="Basic residues" evidence="1">
    <location>
        <begin position="124"/>
        <end position="133"/>
    </location>
</feature>
<feature type="compositionally biased region" description="Basic and acidic residues" evidence="1">
    <location>
        <begin position="277"/>
        <end position="287"/>
    </location>
</feature>
<feature type="compositionally biased region" description="Basic and acidic residues" evidence="1">
    <location>
        <begin position="245"/>
        <end position="260"/>
    </location>
</feature>
<feature type="region of interest" description="Disordered" evidence="1">
    <location>
        <begin position="1"/>
        <end position="302"/>
    </location>
</feature>
<accession>A0AAN7B440</accession>
<feature type="region of interest" description="Disordered" evidence="1">
    <location>
        <begin position="696"/>
        <end position="918"/>
    </location>
</feature>
<feature type="compositionally biased region" description="Acidic residues" evidence="1">
    <location>
        <begin position="1161"/>
        <end position="1177"/>
    </location>
</feature>
<feature type="compositionally biased region" description="Basic and acidic residues" evidence="1">
    <location>
        <begin position="1478"/>
        <end position="1499"/>
    </location>
</feature>
<feature type="compositionally biased region" description="Low complexity" evidence="1">
    <location>
        <begin position="27"/>
        <end position="39"/>
    </location>
</feature>
<feature type="compositionally biased region" description="Basic and acidic residues" evidence="1">
    <location>
        <begin position="781"/>
        <end position="795"/>
    </location>
</feature>
<feature type="compositionally biased region" description="Polar residues" evidence="1">
    <location>
        <begin position="289"/>
        <end position="302"/>
    </location>
</feature>
<feature type="region of interest" description="Disordered" evidence="1">
    <location>
        <begin position="1149"/>
        <end position="1342"/>
    </location>
</feature>
<feature type="compositionally biased region" description="Polar residues" evidence="1">
    <location>
        <begin position="566"/>
        <end position="576"/>
    </location>
</feature>
<evidence type="ECO:0000313" key="2">
    <source>
        <dbReference type="EMBL" id="KAK4209574.1"/>
    </source>
</evidence>
<keyword evidence="3" id="KW-1185">Reference proteome</keyword>
<gene>
    <name evidence="2" type="ORF">QBC37DRAFT_351571</name>
</gene>
<dbReference type="EMBL" id="MU858200">
    <property type="protein sequence ID" value="KAK4209574.1"/>
    <property type="molecule type" value="Genomic_DNA"/>
</dbReference>
<feature type="compositionally biased region" description="Polar residues" evidence="1">
    <location>
        <begin position="491"/>
        <end position="503"/>
    </location>
</feature>
<proteinExistence type="predicted"/>
<evidence type="ECO:0000313" key="3">
    <source>
        <dbReference type="Proteomes" id="UP001301769"/>
    </source>
</evidence>
<feature type="compositionally biased region" description="Low complexity" evidence="1">
    <location>
        <begin position="710"/>
        <end position="722"/>
    </location>
</feature>
<feature type="compositionally biased region" description="Polar residues" evidence="1">
    <location>
        <begin position="1108"/>
        <end position="1122"/>
    </location>
</feature>
<feature type="compositionally biased region" description="Polar residues" evidence="1">
    <location>
        <begin position="157"/>
        <end position="186"/>
    </location>
</feature>
<feature type="compositionally biased region" description="Polar residues" evidence="1">
    <location>
        <begin position="1264"/>
        <end position="1274"/>
    </location>
</feature>
<reference evidence="2" key="1">
    <citation type="journal article" date="2023" name="Mol. Phylogenet. Evol.">
        <title>Genome-scale phylogeny and comparative genomics of the fungal order Sordariales.</title>
        <authorList>
            <person name="Hensen N."/>
            <person name="Bonometti L."/>
            <person name="Westerberg I."/>
            <person name="Brannstrom I.O."/>
            <person name="Guillou S."/>
            <person name="Cros-Aarteil S."/>
            <person name="Calhoun S."/>
            <person name="Haridas S."/>
            <person name="Kuo A."/>
            <person name="Mondo S."/>
            <person name="Pangilinan J."/>
            <person name="Riley R."/>
            <person name="LaButti K."/>
            <person name="Andreopoulos B."/>
            <person name="Lipzen A."/>
            <person name="Chen C."/>
            <person name="Yan M."/>
            <person name="Daum C."/>
            <person name="Ng V."/>
            <person name="Clum A."/>
            <person name="Steindorff A."/>
            <person name="Ohm R.A."/>
            <person name="Martin F."/>
            <person name="Silar P."/>
            <person name="Natvig D.O."/>
            <person name="Lalanne C."/>
            <person name="Gautier V."/>
            <person name="Ament-Velasquez S.L."/>
            <person name="Kruys A."/>
            <person name="Hutchinson M.I."/>
            <person name="Powell A.J."/>
            <person name="Barry K."/>
            <person name="Miller A.N."/>
            <person name="Grigoriev I.V."/>
            <person name="Debuchy R."/>
            <person name="Gladieux P."/>
            <person name="Hiltunen Thoren M."/>
            <person name="Johannesson H."/>
        </authorList>
    </citation>
    <scope>NUCLEOTIDE SEQUENCE</scope>
    <source>
        <strain evidence="2">PSN293</strain>
    </source>
</reference>
<comment type="caution">
    <text evidence="2">The sequence shown here is derived from an EMBL/GenBank/DDBJ whole genome shotgun (WGS) entry which is preliminary data.</text>
</comment>
<feature type="region of interest" description="Disordered" evidence="1">
    <location>
        <begin position="1478"/>
        <end position="1511"/>
    </location>
</feature>
<evidence type="ECO:0000256" key="1">
    <source>
        <dbReference type="SAM" id="MobiDB-lite"/>
    </source>
</evidence>
<organism evidence="2 3">
    <name type="scientific">Rhypophila decipiens</name>
    <dbReference type="NCBI Taxonomy" id="261697"/>
    <lineage>
        <taxon>Eukaryota</taxon>
        <taxon>Fungi</taxon>
        <taxon>Dikarya</taxon>
        <taxon>Ascomycota</taxon>
        <taxon>Pezizomycotina</taxon>
        <taxon>Sordariomycetes</taxon>
        <taxon>Sordariomycetidae</taxon>
        <taxon>Sordariales</taxon>
        <taxon>Naviculisporaceae</taxon>
        <taxon>Rhypophila</taxon>
    </lineage>
</organism>
<feature type="compositionally biased region" description="Polar residues" evidence="1">
    <location>
        <begin position="1036"/>
        <end position="1054"/>
    </location>
</feature>
<feature type="compositionally biased region" description="Low complexity" evidence="1">
    <location>
        <begin position="756"/>
        <end position="766"/>
    </location>
</feature>
<protein>
    <submittedName>
        <fullName evidence="2">Uncharacterized protein</fullName>
    </submittedName>
</protein>
<feature type="compositionally biased region" description="Basic and acidic residues" evidence="1">
    <location>
        <begin position="1238"/>
        <end position="1251"/>
    </location>
</feature>